<keyword evidence="4" id="KW-0812">Transmembrane</keyword>
<dbReference type="InterPro" id="IPR052378">
    <property type="entry name" value="NosR_regulator"/>
</dbReference>
<dbReference type="InterPro" id="IPR017900">
    <property type="entry name" value="4Fe4S_Fe_S_CS"/>
</dbReference>
<dbReference type="Pfam" id="PF12801">
    <property type="entry name" value="Fer4_5"/>
    <property type="match status" value="2"/>
</dbReference>
<dbReference type="SUPFAM" id="SSF54862">
    <property type="entry name" value="4Fe-4S ferredoxins"/>
    <property type="match status" value="1"/>
</dbReference>
<dbReference type="PANTHER" id="PTHR30224">
    <property type="entry name" value="ELECTRON TRANSPORT PROTEIN"/>
    <property type="match status" value="1"/>
</dbReference>
<keyword evidence="2" id="KW-1003">Cell membrane</keyword>
<dbReference type="InterPro" id="IPR017896">
    <property type="entry name" value="4Fe4S_Fe-S-bd"/>
</dbReference>
<name>A0A2V2MZR2_9EURY</name>
<comment type="subcellular location">
    <subcellularLocation>
        <location evidence="1">Cell membrane</location>
    </subcellularLocation>
</comment>
<gene>
    <name evidence="6" type="ORF">DK846_12860</name>
</gene>
<keyword evidence="4" id="KW-1133">Transmembrane helix</keyword>
<reference evidence="6 7" key="1">
    <citation type="submission" date="2018-05" db="EMBL/GenBank/DDBJ databases">
        <title>Draft genome of Methanospirillum lacunae Ki8-1.</title>
        <authorList>
            <person name="Dueholm M.S."/>
            <person name="Nielsen P.H."/>
            <person name="Bakmann L.F."/>
            <person name="Otzen D.E."/>
        </authorList>
    </citation>
    <scope>NUCLEOTIDE SEQUENCE [LARGE SCALE GENOMIC DNA]</scope>
    <source>
        <strain evidence="6 7">Ki8-1</strain>
    </source>
</reference>
<dbReference type="PROSITE" id="PS51379">
    <property type="entry name" value="4FE4S_FER_2"/>
    <property type="match status" value="2"/>
</dbReference>
<feature type="transmembrane region" description="Helical" evidence="4">
    <location>
        <begin position="116"/>
        <end position="140"/>
    </location>
</feature>
<evidence type="ECO:0000313" key="7">
    <source>
        <dbReference type="Proteomes" id="UP000245657"/>
    </source>
</evidence>
<accession>A0A2V2MZR2</accession>
<feature type="domain" description="4Fe-4S ferredoxin-type" evidence="5">
    <location>
        <begin position="224"/>
        <end position="254"/>
    </location>
</feature>
<evidence type="ECO:0000256" key="2">
    <source>
        <dbReference type="ARBA" id="ARBA00022475"/>
    </source>
</evidence>
<dbReference type="Gene3D" id="3.30.70.20">
    <property type="match status" value="1"/>
</dbReference>
<dbReference type="OrthoDB" id="23833at2157"/>
<dbReference type="Pfam" id="PF13237">
    <property type="entry name" value="Fer4_10"/>
    <property type="match status" value="1"/>
</dbReference>
<protein>
    <submittedName>
        <fullName evidence="6">4Fe-4S ferredoxin</fullName>
    </submittedName>
</protein>
<evidence type="ECO:0000256" key="3">
    <source>
        <dbReference type="ARBA" id="ARBA00023136"/>
    </source>
</evidence>
<evidence type="ECO:0000256" key="4">
    <source>
        <dbReference type="SAM" id="Phobius"/>
    </source>
</evidence>
<dbReference type="RefSeq" id="WP_109969370.1">
    <property type="nucleotide sequence ID" value="NZ_CP176093.1"/>
</dbReference>
<dbReference type="PANTHER" id="PTHR30224:SF4">
    <property type="entry name" value="ELECTRON TRANSPORT PROTEIN YCCM-RELATED"/>
    <property type="match status" value="1"/>
</dbReference>
<feature type="transmembrane region" description="Helical" evidence="4">
    <location>
        <begin position="160"/>
        <end position="181"/>
    </location>
</feature>
<keyword evidence="7" id="KW-1185">Reference proteome</keyword>
<organism evidence="6 7">
    <name type="scientific">Methanospirillum lacunae</name>
    <dbReference type="NCBI Taxonomy" id="668570"/>
    <lineage>
        <taxon>Archaea</taxon>
        <taxon>Methanobacteriati</taxon>
        <taxon>Methanobacteriota</taxon>
        <taxon>Stenosarchaea group</taxon>
        <taxon>Methanomicrobia</taxon>
        <taxon>Methanomicrobiales</taxon>
        <taxon>Methanospirillaceae</taxon>
        <taxon>Methanospirillum</taxon>
    </lineage>
</organism>
<dbReference type="EMBL" id="QGMY01000009">
    <property type="protein sequence ID" value="PWR70876.1"/>
    <property type="molecule type" value="Genomic_DNA"/>
</dbReference>
<dbReference type="AlphaFoldDB" id="A0A2V2MZR2"/>
<feature type="transmembrane region" description="Helical" evidence="4">
    <location>
        <begin position="5"/>
        <end position="26"/>
    </location>
</feature>
<dbReference type="GeneID" id="97547219"/>
<proteinExistence type="predicted"/>
<dbReference type="Proteomes" id="UP000245657">
    <property type="component" value="Unassembled WGS sequence"/>
</dbReference>
<sequence length="362" mass="39725">MNVRYIRWAILGIIVVASLILNYLHITLGNVFPSVHAICPLGGLENLQVWMSGHANLQKLFSGTMTLLFLSLGFTIIFGRAICGNICPFGAIFEFIGKIYPKHFSVSEKYDLLLRVLKYIILVIVIAMAWITASIWISPYDPYVAYAHIWSGAEILNENGIGLFILVVVLLVSLVNTRFFCKYLCPAGAMFGIFSLISPTKVTRIDCMECGKCAKSCPMGIDPGRKTVKNTTECVGCTTCVEVCPSKTPVISMTFAGKKVQSLLFVVGTVCIFLGAIALLNTVGLMQVTVPSLESVQQGGNYLNLIDLKGSMTIEEGATYVGMSLEDFYTMMDIPVTVPGSIKLNEIKNYVPDYDFHAMKAK</sequence>
<feature type="transmembrane region" description="Helical" evidence="4">
    <location>
        <begin position="67"/>
        <end position="96"/>
    </location>
</feature>
<dbReference type="GO" id="GO:0005886">
    <property type="term" value="C:plasma membrane"/>
    <property type="evidence" value="ECO:0007669"/>
    <property type="project" value="UniProtKB-SubCell"/>
</dbReference>
<keyword evidence="3 4" id="KW-0472">Membrane</keyword>
<evidence type="ECO:0000259" key="5">
    <source>
        <dbReference type="PROSITE" id="PS51379"/>
    </source>
</evidence>
<evidence type="ECO:0000256" key="1">
    <source>
        <dbReference type="ARBA" id="ARBA00004236"/>
    </source>
</evidence>
<feature type="transmembrane region" description="Helical" evidence="4">
    <location>
        <begin position="263"/>
        <end position="286"/>
    </location>
</feature>
<comment type="caution">
    <text evidence="6">The sequence shown here is derived from an EMBL/GenBank/DDBJ whole genome shotgun (WGS) entry which is preliminary data.</text>
</comment>
<dbReference type="PROSITE" id="PS00198">
    <property type="entry name" value="4FE4S_FER_1"/>
    <property type="match status" value="1"/>
</dbReference>
<evidence type="ECO:0000313" key="6">
    <source>
        <dbReference type="EMBL" id="PWR70876.1"/>
    </source>
</evidence>
<dbReference type="GO" id="GO:0016491">
    <property type="term" value="F:oxidoreductase activity"/>
    <property type="evidence" value="ECO:0007669"/>
    <property type="project" value="UniProtKB-ARBA"/>
</dbReference>
<feature type="domain" description="4Fe-4S ferredoxin-type" evidence="5">
    <location>
        <begin position="198"/>
        <end position="221"/>
    </location>
</feature>